<sequence>MPGPDVPGPDVPGPDVAAGGVATAPGRKGIRAQPHRVTTAPSHKGTGSHGHPYHLLDPITTQRRHSAARPPSVAPPILPSNTRLADRRSCGALTGKDEGWA</sequence>
<feature type="region of interest" description="Disordered" evidence="1">
    <location>
        <begin position="1"/>
        <end position="101"/>
    </location>
</feature>
<evidence type="ECO:0000313" key="2">
    <source>
        <dbReference type="EMBL" id="GGX02287.1"/>
    </source>
</evidence>
<accession>A0ABQ2X6Q8</accession>
<feature type="compositionally biased region" description="Pro residues" evidence="1">
    <location>
        <begin position="1"/>
        <end position="12"/>
    </location>
</feature>
<dbReference type="EMBL" id="BMWC01000004">
    <property type="protein sequence ID" value="GGX02287.1"/>
    <property type="molecule type" value="Genomic_DNA"/>
</dbReference>
<reference evidence="3" key="1">
    <citation type="journal article" date="2019" name="Int. J. Syst. Evol. Microbiol.">
        <title>The Global Catalogue of Microorganisms (GCM) 10K type strain sequencing project: providing services to taxonomists for standard genome sequencing and annotation.</title>
        <authorList>
            <consortium name="The Broad Institute Genomics Platform"/>
            <consortium name="The Broad Institute Genome Sequencing Center for Infectious Disease"/>
            <person name="Wu L."/>
            <person name="Ma J."/>
        </authorList>
    </citation>
    <scope>NUCLEOTIDE SEQUENCE [LARGE SCALE GENOMIC DNA]</scope>
    <source>
        <strain evidence="3">JCM 4866</strain>
    </source>
</reference>
<proteinExistence type="predicted"/>
<evidence type="ECO:0000256" key="1">
    <source>
        <dbReference type="SAM" id="MobiDB-lite"/>
    </source>
</evidence>
<organism evidence="2 3">
    <name type="scientific">Streptomyces lomondensis</name>
    <dbReference type="NCBI Taxonomy" id="68229"/>
    <lineage>
        <taxon>Bacteria</taxon>
        <taxon>Bacillati</taxon>
        <taxon>Actinomycetota</taxon>
        <taxon>Actinomycetes</taxon>
        <taxon>Kitasatosporales</taxon>
        <taxon>Streptomycetaceae</taxon>
        <taxon>Streptomyces</taxon>
    </lineage>
</organism>
<comment type="caution">
    <text evidence="2">The sequence shown here is derived from an EMBL/GenBank/DDBJ whole genome shotgun (WGS) entry which is preliminary data.</text>
</comment>
<name>A0ABQ2X6Q8_9ACTN</name>
<keyword evidence="3" id="KW-1185">Reference proteome</keyword>
<evidence type="ECO:0000313" key="3">
    <source>
        <dbReference type="Proteomes" id="UP000617743"/>
    </source>
</evidence>
<feature type="compositionally biased region" description="Basic and acidic residues" evidence="1">
    <location>
        <begin position="84"/>
        <end position="101"/>
    </location>
</feature>
<dbReference type="Proteomes" id="UP000617743">
    <property type="component" value="Unassembled WGS sequence"/>
</dbReference>
<feature type="compositionally biased region" description="Low complexity" evidence="1">
    <location>
        <begin position="13"/>
        <end position="26"/>
    </location>
</feature>
<gene>
    <name evidence="2" type="ORF">GCM10010383_35660</name>
</gene>
<protein>
    <submittedName>
        <fullName evidence="2">Uncharacterized protein</fullName>
    </submittedName>
</protein>